<gene>
    <name evidence="2" type="ORF">R1sor_001894</name>
</gene>
<proteinExistence type="predicted"/>
<dbReference type="Proteomes" id="UP001633002">
    <property type="component" value="Unassembled WGS sequence"/>
</dbReference>
<comment type="caution">
    <text evidence="2">The sequence shown here is derived from an EMBL/GenBank/DDBJ whole genome shotgun (WGS) entry which is preliminary data.</text>
</comment>
<dbReference type="AlphaFoldDB" id="A0ABD3H0C6"/>
<feature type="region of interest" description="Disordered" evidence="1">
    <location>
        <begin position="151"/>
        <end position="214"/>
    </location>
</feature>
<feature type="compositionally biased region" description="Polar residues" evidence="1">
    <location>
        <begin position="170"/>
        <end position="183"/>
    </location>
</feature>
<dbReference type="EMBL" id="JBJQOH010000006">
    <property type="protein sequence ID" value="KAL3683872.1"/>
    <property type="molecule type" value="Genomic_DNA"/>
</dbReference>
<protein>
    <submittedName>
        <fullName evidence="2">Uncharacterized protein</fullName>
    </submittedName>
</protein>
<evidence type="ECO:0000256" key="1">
    <source>
        <dbReference type="SAM" id="MobiDB-lite"/>
    </source>
</evidence>
<name>A0ABD3H0C6_9MARC</name>
<reference evidence="2 3" key="1">
    <citation type="submission" date="2024-09" db="EMBL/GenBank/DDBJ databases">
        <title>Chromosome-scale assembly of Riccia sorocarpa.</title>
        <authorList>
            <person name="Paukszto L."/>
        </authorList>
    </citation>
    <scope>NUCLEOTIDE SEQUENCE [LARGE SCALE GENOMIC DNA]</scope>
    <source>
        <strain evidence="2">LP-2024</strain>
        <tissue evidence="2">Aerial parts of the thallus</tissue>
    </source>
</reference>
<organism evidence="2 3">
    <name type="scientific">Riccia sorocarpa</name>
    <dbReference type="NCBI Taxonomy" id="122646"/>
    <lineage>
        <taxon>Eukaryota</taxon>
        <taxon>Viridiplantae</taxon>
        <taxon>Streptophyta</taxon>
        <taxon>Embryophyta</taxon>
        <taxon>Marchantiophyta</taxon>
        <taxon>Marchantiopsida</taxon>
        <taxon>Marchantiidae</taxon>
        <taxon>Marchantiales</taxon>
        <taxon>Ricciaceae</taxon>
        <taxon>Riccia</taxon>
    </lineage>
</organism>
<keyword evidence="3" id="KW-1185">Reference proteome</keyword>
<evidence type="ECO:0000313" key="3">
    <source>
        <dbReference type="Proteomes" id="UP001633002"/>
    </source>
</evidence>
<evidence type="ECO:0000313" key="2">
    <source>
        <dbReference type="EMBL" id="KAL3683872.1"/>
    </source>
</evidence>
<sequence length="214" mass="24956">MNASDFSDNEVLGELKEVWNKHPEGMTDTRGKWLLVWKRVKHALVKRDKEKKRKSSPLKELQLELCQLRERIQSQDDQALRDELVLKELECRKKEAIESQNWRKRSRIRWLTNGDAPSRYFYSQLRAKQVKTVIEEEVGLVLAGNLTKTSEREGLEDKEELTATDESRTDNSVISKAQKTLRTSLAVRDSQKREGTWRRVSGRSNPHGQDDPDK</sequence>
<accession>A0ABD3H0C6</accession>